<dbReference type="InterPro" id="IPR010799">
    <property type="entry name" value="MlrC_C"/>
</dbReference>
<feature type="domain" description="Microcystin LR degradation protein MlrC C-terminal" evidence="1">
    <location>
        <begin position="175"/>
        <end position="344"/>
    </location>
</feature>
<evidence type="ECO:0000313" key="3">
    <source>
        <dbReference type="EMBL" id="SVB92264.1"/>
    </source>
</evidence>
<gene>
    <name evidence="3" type="ORF">METZ01_LOCUS245118</name>
</gene>
<proteinExistence type="predicted"/>
<protein>
    <recommendedName>
        <fullName evidence="4">Microcystin LR degradation protein MlrC C-terminal domain-containing protein</fullName>
    </recommendedName>
</protein>
<sequence>RKILGPNVPIVISLDMHGTLTRRMLRNINGVVILHTYPHIDWYQLGERAAGMLVRILDGAKPFIASVYTPTMVRGDELKTATGVHGTLIRYCELLEERDDVLAAGIMLGHPPTDVPEQGSRIVVITDNNKKLAEQEALKLGTDFWAMRARMQCVLHRVEDAIEIAKKADGPVIFSDAADATSSGAPGTSNVILKGFLQSDYNGRVLFPIRDEPAVEKAMEKGIGQTIIVPLGGTKDSRFIPLKVEVMVEMLSAGKYFSQGGKVENAGFLAVLRAKNITIVVSTQPDVLCDYSMYLGLGQDPKNFDIIIVKLPHTPYHLYDSWAVRNMTIDAPGAASPNIRTLGHEIVSRPMYPLDEDMSFIPRVEVFP</sequence>
<accession>A0A382HXY9</accession>
<evidence type="ECO:0000259" key="1">
    <source>
        <dbReference type="Pfam" id="PF07171"/>
    </source>
</evidence>
<dbReference type="AlphaFoldDB" id="A0A382HXY9"/>
<feature type="domain" description="Microcystin LR degradation protein MlrC N-terminal" evidence="2">
    <location>
        <begin position="1"/>
        <end position="165"/>
    </location>
</feature>
<evidence type="ECO:0008006" key="4">
    <source>
        <dbReference type="Google" id="ProtNLM"/>
    </source>
</evidence>
<dbReference type="EMBL" id="UINC01064017">
    <property type="protein sequence ID" value="SVB92264.1"/>
    <property type="molecule type" value="Genomic_DNA"/>
</dbReference>
<evidence type="ECO:0000259" key="2">
    <source>
        <dbReference type="Pfam" id="PF07364"/>
    </source>
</evidence>
<dbReference type="Pfam" id="PF07171">
    <property type="entry name" value="MlrC_C"/>
    <property type="match status" value="1"/>
</dbReference>
<reference evidence="3" key="1">
    <citation type="submission" date="2018-05" db="EMBL/GenBank/DDBJ databases">
        <authorList>
            <person name="Lanie J.A."/>
            <person name="Ng W.-L."/>
            <person name="Kazmierczak K.M."/>
            <person name="Andrzejewski T.M."/>
            <person name="Davidsen T.M."/>
            <person name="Wayne K.J."/>
            <person name="Tettelin H."/>
            <person name="Glass J.I."/>
            <person name="Rusch D."/>
            <person name="Podicherti R."/>
            <person name="Tsui H.-C.T."/>
            <person name="Winkler M.E."/>
        </authorList>
    </citation>
    <scope>NUCLEOTIDE SEQUENCE</scope>
</reference>
<feature type="non-terminal residue" evidence="3">
    <location>
        <position position="1"/>
    </location>
</feature>
<dbReference type="InterPro" id="IPR015995">
    <property type="entry name" value="MlrC_N"/>
</dbReference>
<name>A0A382HXY9_9ZZZZ</name>
<organism evidence="3">
    <name type="scientific">marine metagenome</name>
    <dbReference type="NCBI Taxonomy" id="408172"/>
    <lineage>
        <taxon>unclassified sequences</taxon>
        <taxon>metagenomes</taxon>
        <taxon>ecological metagenomes</taxon>
    </lineage>
</organism>
<dbReference type="Pfam" id="PF07364">
    <property type="entry name" value="DUF1485"/>
    <property type="match status" value="1"/>
</dbReference>